<evidence type="ECO:0000313" key="1">
    <source>
        <dbReference type="EMBL" id="KAJ1363516.1"/>
    </source>
</evidence>
<proteinExistence type="predicted"/>
<dbReference type="PANTHER" id="PTHR11005">
    <property type="entry name" value="LYSOSOMAL ACID LIPASE-RELATED"/>
    <property type="match status" value="1"/>
</dbReference>
<protein>
    <submittedName>
        <fullName evidence="1">Lipase lipl-1</fullName>
    </submittedName>
</protein>
<name>A0AAD5N6I1_PARTN</name>
<accession>A0AAD5N6I1</accession>
<dbReference type="InterPro" id="IPR029058">
    <property type="entry name" value="AB_hydrolase_fold"/>
</dbReference>
<organism evidence="1 2">
    <name type="scientific">Parelaphostrongylus tenuis</name>
    <name type="common">Meningeal worm</name>
    <dbReference type="NCBI Taxonomy" id="148309"/>
    <lineage>
        <taxon>Eukaryota</taxon>
        <taxon>Metazoa</taxon>
        <taxon>Ecdysozoa</taxon>
        <taxon>Nematoda</taxon>
        <taxon>Chromadorea</taxon>
        <taxon>Rhabditida</taxon>
        <taxon>Rhabditina</taxon>
        <taxon>Rhabditomorpha</taxon>
        <taxon>Strongyloidea</taxon>
        <taxon>Metastrongylidae</taxon>
        <taxon>Parelaphostrongylus</taxon>
    </lineage>
</organism>
<sequence length="91" mass="9884">MQHGLECTSAVWVANLPNESAGFIFADAGFDVWLGNMRGNIYSATHVNLTTSDSKFWEWTAVSALLSVTIICAPQINPGDRGPLIISMVEK</sequence>
<dbReference type="EMBL" id="JAHQIW010004747">
    <property type="protein sequence ID" value="KAJ1363516.1"/>
    <property type="molecule type" value="Genomic_DNA"/>
</dbReference>
<gene>
    <name evidence="1" type="primary">LIPL1</name>
    <name evidence="1" type="ORF">KIN20_023401</name>
</gene>
<evidence type="ECO:0000313" key="2">
    <source>
        <dbReference type="Proteomes" id="UP001196413"/>
    </source>
</evidence>
<keyword evidence="2" id="KW-1185">Reference proteome</keyword>
<dbReference type="AlphaFoldDB" id="A0AAD5N6I1"/>
<dbReference type="Proteomes" id="UP001196413">
    <property type="component" value="Unassembled WGS sequence"/>
</dbReference>
<reference evidence="1" key="1">
    <citation type="submission" date="2021-06" db="EMBL/GenBank/DDBJ databases">
        <title>Parelaphostrongylus tenuis whole genome reference sequence.</title>
        <authorList>
            <person name="Garwood T.J."/>
            <person name="Larsen P.A."/>
            <person name="Fountain-Jones N.M."/>
            <person name="Garbe J.R."/>
            <person name="Macchietto M.G."/>
            <person name="Kania S.A."/>
            <person name="Gerhold R.W."/>
            <person name="Richards J.E."/>
            <person name="Wolf T.M."/>
        </authorList>
    </citation>
    <scope>NUCLEOTIDE SEQUENCE</scope>
    <source>
        <strain evidence="1">MNPRO001-30</strain>
        <tissue evidence="1">Meninges</tissue>
    </source>
</reference>
<comment type="caution">
    <text evidence="1">The sequence shown here is derived from an EMBL/GenBank/DDBJ whole genome shotgun (WGS) entry which is preliminary data.</text>
</comment>
<dbReference type="Gene3D" id="3.40.50.1820">
    <property type="entry name" value="alpha/beta hydrolase"/>
    <property type="match status" value="1"/>
</dbReference>
<dbReference type="SUPFAM" id="SSF53474">
    <property type="entry name" value="alpha/beta-Hydrolases"/>
    <property type="match status" value="1"/>
</dbReference>